<dbReference type="PATRIC" id="fig|84531.8.peg.342"/>
<keyword evidence="2" id="KW-1185">Reference proteome</keyword>
<proteinExistence type="predicted"/>
<dbReference type="PIRSF" id="PIRSF034110">
    <property type="entry name" value="DUF1203"/>
    <property type="match status" value="1"/>
</dbReference>
<name>A0A0S2F4L6_LYSAN</name>
<dbReference type="AlphaFoldDB" id="A0A0S2F4L6"/>
<organism evidence="1 2">
    <name type="scientific">Lysobacter antibioticus</name>
    <dbReference type="NCBI Taxonomy" id="84531"/>
    <lineage>
        <taxon>Bacteria</taxon>
        <taxon>Pseudomonadati</taxon>
        <taxon>Pseudomonadota</taxon>
        <taxon>Gammaproteobacteria</taxon>
        <taxon>Lysobacterales</taxon>
        <taxon>Lysobacteraceae</taxon>
        <taxon>Lysobacter</taxon>
    </lineage>
</organism>
<dbReference type="KEGG" id="lab:LA76x_0336"/>
<dbReference type="EMBL" id="CP011129">
    <property type="protein sequence ID" value="ALN78498.1"/>
    <property type="molecule type" value="Genomic_DNA"/>
</dbReference>
<reference evidence="1 2" key="1">
    <citation type="journal article" date="2015" name="BMC Genomics">
        <title>Comparative genomics and metabolic profiling of the genus Lysobacter.</title>
        <authorList>
            <person name="de Bruijn I."/>
            <person name="Cheng X."/>
            <person name="de Jager V."/>
            <person name="Exposito R.G."/>
            <person name="Watrous J."/>
            <person name="Patel N."/>
            <person name="Postma J."/>
            <person name="Dorrestein P.C."/>
            <person name="Kobayashi D."/>
            <person name="Raaijmakers J.M."/>
        </authorList>
    </citation>
    <scope>NUCLEOTIDE SEQUENCE [LARGE SCALE GENOMIC DNA]</scope>
    <source>
        <strain evidence="1 2">76</strain>
    </source>
</reference>
<dbReference type="Proteomes" id="UP000060787">
    <property type="component" value="Chromosome"/>
</dbReference>
<evidence type="ECO:0008006" key="3">
    <source>
        <dbReference type="Google" id="ProtNLM"/>
    </source>
</evidence>
<protein>
    <recommendedName>
        <fullName evidence="3">DUF1203 domain-containing protein</fullName>
    </recommendedName>
</protein>
<dbReference type="Pfam" id="PF06718">
    <property type="entry name" value="DUF1203"/>
    <property type="match status" value="1"/>
</dbReference>
<evidence type="ECO:0000313" key="2">
    <source>
        <dbReference type="Proteomes" id="UP000060787"/>
    </source>
</evidence>
<dbReference type="RefSeq" id="WP_057916293.1">
    <property type="nucleotide sequence ID" value="NZ_CP011129.1"/>
</dbReference>
<accession>A0A0S2F4L6</accession>
<dbReference type="eggNOG" id="ENOG5032SY9">
    <property type="taxonomic scope" value="Bacteria"/>
</dbReference>
<dbReference type="InterPro" id="IPR009593">
    <property type="entry name" value="DUF1203"/>
</dbReference>
<sequence>MSRYRIAGLSPEPFATLGALDDASLRAHGMRRIVADSPNGYPCRISLADATPGDSVLLLTFEHHPCDGPYRSSGPIYVREGATAASYDDALPAFLRTRTLSLRAYDADGWMRGARVAAGAEADAALAELLDDPDTTEVHAHNARTGCFMCRIDRV</sequence>
<evidence type="ECO:0000313" key="1">
    <source>
        <dbReference type="EMBL" id="ALN78498.1"/>
    </source>
</evidence>
<gene>
    <name evidence="1" type="ORF">LA76x_0336</name>
</gene>